<organism evidence="2 3">
    <name type="scientific">Aspergillus tubingensis (strain CBS 134.48)</name>
    <dbReference type="NCBI Taxonomy" id="767770"/>
    <lineage>
        <taxon>Eukaryota</taxon>
        <taxon>Fungi</taxon>
        <taxon>Dikarya</taxon>
        <taxon>Ascomycota</taxon>
        <taxon>Pezizomycotina</taxon>
        <taxon>Eurotiomycetes</taxon>
        <taxon>Eurotiomycetidae</taxon>
        <taxon>Eurotiales</taxon>
        <taxon>Aspergillaceae</taxon>
        <taxon>Aspergillus</taxon>
        <taxon>Aspergillus subgen. Circumdati</taxon>
    </lineage>
</organism>
<protein>
    <submittedName>
        <fullName evidence="2">Uncharacterized protein</fullName>
    </submittedName>
</protein>
<evidence type="ECO:0000256" key="1">
    <source>
        <dbReference type="SAM" id="MobiDB-lite"/>
    </source>
</evidence>
<keyword evidence="3" id="KW-1185">Reference proteome</keyword>
<dbReference type="EMBL" id="KV878205">
    <property type="protein sequence ID" value="OJI82035.1"/>
    <property type="molecule type" value="Genomic_DNA"/>
</dbReference>
<feature type="region of interest" description="Disordered" evidence="1">
    <location>
        <begin position="27"/>
        <end position="65"/>
    </location>
</feature>
<reference evidence="3" key="1">
    <citation type="journal article" date="2017" name="Genome Biol.">
        <title>Comparative genomics reveals high biological diversity and specific adaptations in the industrially and medically important fungal genus Aspergillus.</title>
        <authorList>
            <person name="de Vries R.P."/>
            <person name="Riley R."/>
            <person name="Wiebenga A."/>
            <person name="Aguilar-Osorio G."/>
            <person name="Amillis S."/>
            <person name="Uchima C.A."/>
            <person name="Anderluh G."/>
            <person name="Asadollahi M."/>
            <person name="Askin M."/>
            <person name="Barry K."/>
            <person name="Battaglia E."/>
            <person name="Bayram O."/>
            <person name="Benocci T."/>
            <person name="Braus-Stromeyer S.A."/>
            <person name="Caldana C."/>
            <person name="Canovas D."/>
            <person name="Cerqueira G.C."/>
            <person name="Chen F."/>
            <person name="Chen W."/>
            <person name="Choi C."/>
            <person name="Clum A."/>
            <person name="Dos Santos R.A."/>
            <person name="Damasio A.R."/>
            <person name="Diallinas G."/>
            <person name="Emri T."/>
            <person name="Fekete E."/>
            <person name="Flipphi M."/>
            <person name="Freyberg S."/>
            <person name="Gallo A."/>
            <person name="Gournas C."/>
            <person name="Habgood R."/>
            <person name="Hainaut M."/>
            <person name="Harispe M.L."/>
            <person name="Henrissat B."/>
            <person name="Hilden K.S."/>
            <person name="Hope R."/>
            <person name="Hossain A."/>
            <person name="Karabika E."/>
            <person name="Karaffa L."/>
            <person name="Karanyi Z."/>
            <person name="Krasevec N."/>
            <person name="Kuo A."/>
            <person name="Kusch H."/>
            <person name="LaButti K."/>
            <person name="Lagendijk E.L."/>
            <person name="Lapidus A."/>
            <person name="Levasseur A."/>
            <person name="Lindquist E."/>
            <person name="Lipzen A."/>
            <person name="Logrieco A.F."/>
            <person name="MacCabe A."/>
            <person name="Maekelae M.R."/>
            <person name="Malavazi I."/>
            <person name="Melin P."/>
            <person name="Meyer V."/>
            <person name="Mielnichuk N."/>
            <person name="Miskei M."/>
            <person name="Molnar A.P."/>
            <person name="Mule G."/>
            <person name="Ngan C.Y."/>
            <person name="Orejas M."/>
            <person name="Orosz E."/>
            <person name="Ouedraogo J.P."/>
            <person name="Overkamp K.M."/>
            <person name="Park H.-S."/>
            <person name="Perrone G."/>
            <person name="Piumi F."/>
            <person name="Punt P.J."/>
            <person name="Ram A.F."/>
            <person name="Ramon A."/>
            <person name="Rauscher S."/>
            <person name="Record E."/>
            <person name="Riano-Pachon D.M."/>
            <person name="Robert V."/>
            <person name="Roehrig J."/>
            <person name="Ruller R."/>
            <person name="Salamov A."/>
            <person name="Salih N.S."/>
            <person name="Samson R.A."/>
            <person name="Sandor E."/>
            <person name="Sanguinetti M."/>
            <person name="Schuetze T."/>
            <person name="Sepcic K."/>
            <person name="Shelest E."/>
            <person name="Sherlock G."/>
            <person name="Sophianopoulou V."/>
            <person name="Squina F.M."/>
            <person name="Sun H."/>
            <person name="Susca A."/>
            <person name="Todd R.B."/>
            <person name="Tsang A."/>
            <person name="Unkles S.E."/>
            <person name="van de Wiele N."/>
            <person name="van Rossen-Uffink D."/>
            <person name="Oliveira J.V."/>
            <person name="Vesth T.C."/>
            <person name="Visser J."/>
            <person name="Yu J.-H."/>
            <person name="Zhou M."/>
            <person name="Andersen M.R."/>
            <person name="Archer D.B."/>
            <person name="Baker S.E."/>
            <person name="Benoit I."/>
            <person name="Brakhage A.A."/>
            <person name="Braus G.H."/>
            <person name="Fischer R."/>
            <person name="Frisvad J.C."/>
            <person name="Goldman G.H."/>
            <person name="Houbraken J."/>
            <person name="Oakley B."/>
            <person name="Pocsi I."/>
            <person name="Scazzocchio C."/>
            <person name="Seiboth B."/>
            <person name="vanKuyk P.A."/>
            <person name="Wortman J."/>
            <person name="Dyer P.S."/>
            <person name="Grigoriev I.V."/>
        </authorList>
    </citation>
    <scope>NUCLEOTIDE SEQUENCE [LARGE SCALE GENOMIC DNA]</scope>
    <source>
        <strain evidence="3">CBS 134.48</strain>
    </source>
</reference>
<name>A0A1L9MYL9_ASPTC</name>
<dbReference type="OrthoDB" id="4188898at2759"/>
<evidence type="ECO:0000313" key="3">
    <source>
        <dbReference type="Proteomes" id="UP000184304"/>
    </source>
</evidence>
<accession>A0A1L9MYL9</accession>
<dbReference type="OMA" id="DQSDIAC"/>
<sequence>MSDINPNARREVTAAIASTGSAAVGQMIDTANSSLEKRRKNREERARREAAEKAVKDKSNDAVRP</sequence>
<dbReference type="VEuPathDB" id="FungiDB:ASPTUDRAFT_45395"/>
<gene>
    <name evidence="2" type="ORF">ASPTUDRAFT_45395</name>
</gene>
<dbReference type="Proteomes" id="UP000184304">
    <property type="component" value="Unassembled WGS sequence"/>
</dbReference>
<feature type="compositionally biased region" description="Basic and acidic residues" evidence="1">
    <location>
        <begin position="41"/>
        <end position="65"/>
    </location>
</feature>
<proteinExistence type="predicted"/>
<evidence type="ECO:0000313" key="2">
    <source>
        <dbReference type="EMBL" id="OJI82035.1"/>
    </source>
</evidence>
<dbReference type="AlphaFoldDB" id="A0A1L9MYL9"/>